<feature type="compositionally biased region" description="Basic residues" evidence="1">
    <location>
        <begin position="53"/>
        <end position="70"/>
    </location>
</feature>
<evidence type="ECO:0000313" key="3">
    <source>
        <dbReference type="Proteomes" id="UP000270866"/>
    </source>
</evidence>
<reference evidence="2 3" key="1">
    <citation type="journal article" date="2018" name="Sci. Rep.">
        <title>Characterisation of pathogen-specific regions and novel effector candidates in Fusarium oxysporum f. sp. cepae.</title>
        <authorList>
            <person name="Armitage A.D."/>
            <person name="Taylor A."/>
            <person name="Sobczyk M.K."/>
            <person name="Baxter L."/>
            <person name="Greenfield B.P."/>
            <person name="Bates H.J."/>
            <person name="Wilson F."/>
            <person name="Jackson A.C."/>
            <person name="Ott S."/>
            <person name="Harrison R.J."/>
            <person name="Clarkson J.P."/>
        </authorList>
    </citation>
    <scope>NUCLEOTIDE SEQUENCE [LARGE SCALE GENOMIC DNA]</scope>
    <source>
        <strain evidence="2 3">FoC_Fus2</strain>
    </source>
</reference>
<comment type="caution">
    <text evidence="2">The sequence shown here is derived from an EMBL/GenBank/DDBJ whole genome shotgun (WGS) entry which is preliminary data.</text>
</comment>
<name>A0A3L6NQP4_FUSOX</name>
<evidence type="ECO:0000256" key="1">
    <source>
        <dbReference type="SAM" id="MobiDB-lite"/>
    </source>
</evidence>
<proteinExistence type="predicted"/>
<feature type="region of interest" description="Disordered" evidence="1">
    <location>
        <begin position="48"/>
        <end position="107"/>
    </location>
</feature>
<evidence type="ECO:0000313" key="2">
    <source>
        <dbReference type="EMBL" id="RKK20097.1"/>
    </source>
</evidence>
<sequence>MSQAGSQRTSEASSRPSNFFDAIGTVRMEAFISPLAFSQFNDYPDEQDEFRHSLRRRSKEQRRRQSRSRHRDSYNSRSTRATHDDYYHGSRTAGEEDYFRDDPFKGF</sequence>
<organism evidence="2 3">
    <name type="scientific">Fusarium oxysporum f. sp. cepae</name>
    <dbReference type="NCBI Taxonomy" id="396571"/>
    <lineage>
        <taxon>Eukaryota</taxon>
        <taxon>Fungi</taxon>
        <taxon>Dikarya</taxon>
        <taxon>Ascomycota</taxon>
        <taxon>Pezizomycotina</taxon>
        <taxon>Sordariomycetes</taxon>
        <taxon>Hypocreomycetidae</taxon>
        <taxon>Hypocreales</taxon>
        <taxon>Nectriaceae</taxon>
        <taxon>Fusarium</taxon>
        <taxon>Fusarium oxysporum species complex</taxon>
    </lineage>
</organism>
<dbReference type="Proteomes" id="UP000270866">
    <property type="component" value="Chromosome 7"/>
</dbReference>
<gene>
    <name evidence="2" type="ORF">BFJ65_g6802</name>
</gene>
<dbReference type="EMBL" id="MRCU01000004">
    <property type="protein sequence ID" value="RKK20097.1"/>
    <property type="molecule type" value="Genomic_DNA"/>
</dbReference>
<dbReference type="AlphaFoldDB" id="A0A3L6NQP4"/>
<accession>A0A3L6NQP4</accession>
<protein>
    <submittedName>
        <fullName evidence="2">Uncharacterized protein</fullName>
    </submittedName>
</protein>